<comment type="caution">
    <text evidence="2">The sequence shown here is derived from an EMBL/GenBank/DDBJ whole genome shotgun (WGS) entry which is preliminary data.</text>
</comment>
<keyword evidence="1" id="KW-1133">Transmembrane helix</keyword>
<evidence type="ECO:0000313" key="3">
    <source>
        <dbReference type="Proteomes" id="UP000276133"/>
    </source>
</evidence>
<reference evidence="2 3" key="1">
    <citation type="journal article" date="2018" name="Sci. Rep.">
        <title>Genomic signatures of local adaptation to the degree of environmental predictability in rotifers.</title>
        <authorList>
            <person name="Franch-Gras L."/>
            <person name="Hahn C."/>
            <person name="Garcia-Roger E.M."/>
            <person name="Carmona M.J."/>
            <person name="Serra M."/>
            <person name="Gomez A."/>
        </authorList>
    </citation>
    <scope>NUCLEOTIDE SEQUENCE [LARGE SCALE GENOMIC DNA]</scope>
    <source>
        <strain evidence="2">HYR1</strain>
    </source>
</reference>
<evidence type="ECO:0000256" key="1">
    <source>
        <dbReference type="SAM" id="Phobius"/>
    </source>
</evidence>
<sequence length="86" mass="10572">MKKDAGHIGVYKPFSAIMSRLLRFFGIYFLSYIFKRKKDQKLECEKFKRKKDKNWNLKCINEDPFFYRTAMINCFYEILSNYIFKN</sequence>
<gene>
    <name evidence="2" type="ORF">BpHYR1_022590</name>
</gene>
<keyword evidence="3" id="KW-1185">Reference proteome</keyword>
<dbReference type="EMBL" id="REGN01000168">
    <property type="protein sequence ID" value="RNA43974.1"/>
    <property type="molecule type" value="Genomic_DNA"/>
</dbReference>
<name>A0A3M7T7F0_BRAPC</name>
<feature type="transmembrane region" description="Helical" evidence="1">
    <location>
        <begin position="14"/>
        <end position="34"/>
    </location>
</feature>
<protein>
    <submittedName>
        <fullName evidence="2">Uncharacterized protein</fullName>
    </submittedName>
</protein>
<evidence type="ECO:0000313" key="2">
    <source>
        <dbReference type="EMBL" id="RNA43974.1"/>
    </source>
</evidence>
<dbReference type="Proteomes" id="UP000276133">
    <property type="component" value="Unassembled WGS sequence"/>
</dbReference>
<proteinExistence type="predicted"/>
<keyword evidence="1" id="KW-0472">Membrane</keyword>
<accession>A0A3M7T7F0</accession>
<organism evidence="2 3">
    <name type="scientific">Brachionus plicatilis</name>
    <name type="common">Marine rotifer</name>
    <name type="synonym">Brachionus muelleri</name>
    <dbReference type="NCBI Taxonomy" id="10195"/>
    <lineage>
        <taxon>Eukaryota</taxon>
        <taxon>Metazoa</taxon>
        <taxon>Spiralia</taxon>
        <taxon>Gnathifera</taxon>
        <taxon>Rotifera</taxon>
        <taxon>Eurotatoria</taxon>
        <taxon>Monogononta</taxon>
        <taxon>Pseudotrocha</taxon>
        <taxon>Ploima</taxon>
        <taxon>Brachionidae</taxon>
        <taxon>Brachionus</taxon>
    </lineage>
</organism>
<dbReference type="AlphaFoldDB" id="A0A3M7T7F0"/>
<keyword evidence="1" id="KW-0812">Transmembrane</keyword>